<reference evidence="2" key="1">
    <citation type="submission" date="2023-03" db="EMBL/GenBank/DDBJ databases">
        <title>Massive genome expansion in bonnet fungi (Mycena s.s.) driven by repeated elements and novel gene families across ecological guilds.</title>
        <authorList>
            <consortium name="Lawrence Berkeley National Laboratory"/>
            <person name="Harder C.B."/>
            <person name="Miyauchi S."/>
            <person name="Viragh M."/>
            <person name="Kuo A."/>
            <person name="Thoen E."/>
            <person name="Andreopoulos B."/>
            <person name="Lu D."/>
            <person name="Skrede I."/>
            <person name="Drula E."/>
            <person name="Henrissat B."/>
            <person name="Morin E."/>
            <person name="Kohler A."/>
            <person name="Barry K."/>
            <person name="LaButti K."/>
            <person name="Morin E."/>
            <person name="Salamov A."/>
            <person name="Lipzen A."/>
            <person name="Mereny Z."/>
            <person name="Hegedus B."/>
            <person name="Baldrian P."/>
            <person name="Stursova M."/>
            <person name="Weitz H."/>
            <person name="Taylor A."/>
            <person name="Grigoriev I.V."/>
            <person name="Nagy L.G."/>
            <person name="Martin F."/>
            <person name="Kauserud H."/>
        </authorList>
    </citation>
    <scope>NUCLEOTIDE SEQUENCE</scope>
    <source>
        <strain evidence="2">CBHHK067</strain>
    </source>
</reference>
<dbReference type="AlphaFoldDB" id="A0AAD7GZF2"/>
<proteinExistence type="predicted"/>
<feature type="chain" id="PRO_5042261241" evidence="1">
    <location>
        <begin position="20"/>
        <end position="111"/>
    </location>
</feature>
<evidence type="ECO:0000313" key="3">
    <source>
        <dbReference type="Proteomes" id="UP001221757"/>
    </source>
</evidence>
<organism evidence="2 3">
    <name type="scientific">Mycena rosella</name>
    <name type="common">Pink bonnet</name>
    <name type="synonym">Agaricus rosellus</name>
    <dbReference type="NCBI Taxonomy" id="1033263"/>
    <lineage>
        <taxon>Eukaryota</taxon>
        <taxon>Fungi</taxon>
        <taxon>Dikarya</taxon>
        <taxon>Basidiomycota</taxon>
        <taxon>Agaricomycotina</taxon>
        <taxon>Agaricomycetes</taxon>
        <taxon>Agaricomycetidae</taxon>
        <taxon>Agaricales</taxon>
        <taxon>Marasmiineae</taxon>
        <taxon>Mycenaceae</taxon>
        <taxon>Mycena</taxon>
    </lineage>
</organism>
<protein>
    <submittedName>
        <fullName evidence="2">Uncharacterized protein</fullName>
    </submittedName>
</protein>
<comment type="caution">
    <text evidence="2">The sequence shown here is derived from an EMBL/GenBank/DDBJ whole genome shotgun (WGS) entry which is preliminary data.</text>
</comment>
<evidence type="ECO:0000313" key="2">
    <source>
        <dbReference type="EMBL" id="KAJ7708298.1"/>
    </source>
</evidence>
<name>A0AAD7GZF2_MYCRO</name>
<dbReference type="EMBL" id="JARKIE010000004">
    <property type="protein sequence ID" value="KAJ7708298.1"/>
    <property type="molecule type" value="Genomic_DNA"/>
</dbReference>
<accession>A0AAD7GZF2</accession>
<sequence length="111" mass="12102">MRLLSFIYVSCTLIWAAFAAPIFENREEPSIRAPDVFEPLKLERTVLVGPTCYWSAALADIEAREPPGNSGNDGSAVRVLNLSLISTRISPASAEMQRGGWTHPNPGFVQG</sequence>
<keyword evidence="1" id="KW-0732">Signal</keyword>
<keyword evidence="3" id="KW-1185">Reference proteome</keyword>
<dbReference type="Proteomes" id="UP001221757">
    <property type="component" value="Unassembled WGS sequence"/>
</dbReference>
<feature type="signal peptide" evidence="1">
    <location>
        <begin position="1"/>
        <end position="19"/>
    </location>
</feature>
<gene>
    <name evidence="2" type="ORF">B0H17DRAFT_1274077</name>
</gene>
<evidence type="ECO:0000256" key="1">
    <source>
        <dbReference type="SAM" id="SignalP"/>
    </source>
</evidence>